<dbReference type="InterPro" id="IPR003697">
    <property type="entry name" value="Maf-like"/>
</dbReference>
<comment type="subcellular location">
    <subcellularLocation>
        <location evidence="9">Cytoplasm</location>
    </subcellularLocation>
</comment>
<dbReference type="Pfam" id="PF00709">
    <property type="entry name" value="Adenylsucc_synt"/>
    <property type="match status" value="1"/>
</dbReference>
<keyword evidence="5 9" id="KW-0658">Purine biosynthesis</keyword>
<keyword evidence="7 9" id="KW-0460">Magnesium</keyword>
<dbReference type="SMART" id="SM00788">
    <property type="entry name" value="Adenylsucc_synt"/>
    <property type="match status" value="1"/>
</dbReference>
<dbReference type="PANTHER" id="PTHR11846">
    <property type="entry name" value="ADENYLOSUCCINATE SYNTHETASE"/>
    <property type="match status" value="1"/>
</dbReference>
<dbReference type="PROSITE" id="PS01266">
    <property type="entry name" value="ADENYLOSUCCIN_SYN_1"/>
    <property type="match status" value="1"/>
</dbReference>
<dbReference type="InterPro" id="IPR033128">
    <property type="entry name" value="Adenylosuccin_syn_Lys_AS"/>
</dbReference>
<dbReference type="Gene3D" id="1.10.300.10">
    <property type="entry name" value="Adenylosuccinate Synthetase, subunit A, domain 2"/>
    <property type="match status" value="1"/>
</dbReference>
<evidence type="ECO:0000256" key="5">
    <source>
        <dbReference type="ARBA" id="ARBA00022755"/>
    </source>
</evidence>
<evidence type="ECO:0000256" key="14">
    <source>
        <dbReference type="SAM" id="MobiDB-lite"/>
    </source>
</evidence>
<dbReference type="GO" id="GO:0047429">
    <property type="term" value="F:nucleoside triphosphate diphosphatase activity"/>
    <property type="evidence" value="ECO:0007669"/>
    <property type="project" value="InterPro"/>
</dbReference>
<evidence type="ECO:0000256" key="10">
    <source>
        <dbReference type="PROSITE-ProRule" id="PRU00181"/>
    </source>
</evidence>
<dbReference type="InterPro" id="IPR042111">
    <property type="entry name" value="Adenylosuccinate_synth_dom3"/>
</dbReference>
<evidence type="ECO:0000256" key="4">
    <source>
        <dbReference type="ARBA" id="ARBA00022741"/>
    </source>
</evidence>
<dbReference type="InterPro" id="IPR001114">
    <property type="entry name" value="Adenylosuccinate_synthetase"/>
</dbReference>
<dbReference type="NCBIfam" id="TIGR00172">
    <property type="entry name" value="maf"/>
    <property type="match status" value="1"/>
</dbReference>
<dbReference type="GO" id="GO:0005525">
    <property type="term" value="F:GTP binding"/>
    <property type="evidence" value="ECO:0007669"/>
    <property type="project" value="UniProtKB-UniRule"/>
</dbReference>
<evidence type="ECO:0000256" key="13">
    <source>
        <dbReference type="SAM" id="Coils"/>
    </source>
</evidence>
<dbReference type="InterPro" id="IPR042110">
    <property type="entry name" value="Adenylosuccinate_synth_dom2"/>
</dbReference>
<dbReference type="InterPro" id="IPR012340">
    <property type="entry name" value="NA-bd_OB-fold"/>
</dbReference>
<dbReference type="VEuPathDB" id="VectorBase:GAUT039610"/>
<keyword evidence="13" id="KW-0175">Coiled coil</keyword>
<protein>
    <recommendedName>
        <fullName evidence="9 12">Adenylosuccinate synthetase</fullName>
        <shortName evidence="9">AMPSase</shortName>
        <shortName evidence="9">AdSS</shortName>
        <ecNumber evidence="9 12">6.3.4.4</ecNumber>
    </recommendedName>
    <alternativeName>
        <fullName evidence="9">IMP--aspartate ligase</fullName>
    </alternativeName>
</protein>
<dbReference type="NCBIfam" id="NF002223">
    <property type="entry name" value="PRK01117.1"/>
    <property type="match status" value="1"/>
</dbReference>
<keyword evidence="8 9" id="KW-0342">GTP-binding</keyword>
<accession>A0A1A9VK19</accession>
<dbReference type="InterPro" id="IPR018220">
    <property type="entry name" value="Adenylosuccin_syn_GTP-bd"/>
</dbReference>
<feature type="binding site" evidence="9">
    <location>
        <begin position="14"/>
        <end position="17"/>
    </location>
    <ligand>
        <name>IMP</name>
        <dbReference type="ChEBI" id="CHEBI:58053"/>
    </ligand>
</feature>
<feature type="binding site" evidence="9">
    <location>
        <position position="41"/>
    </location>
    <ligand>
        <name>Mg(2+)</name>
        <dbReference type="ChEBI" id="CHEBI:18420"/>
    </ligand>
</feature>
<comment type="function">
    <text evidence="9">Plays an important role in the de novo pathway and in the salvage pathway of purine nucleotide biosynthesis. Catalyzes the first commited step in the biosynthesis of AMP from IMP.</text>
</comment>
<feature type="binding site" evidence="9">
    <location>
        <position position="240"/>
    </location>
    <ligand>
        <name>IMP</name>
        <dbReference type="ChEBI" id="CHEBI:58053"/>
    </ligand>
</feature>
<dbReference type="Gene3D" id="3.90.170.10">
    <property type="entry name" value="Adenylosuccinate Synthetase, subunit A, domain 3"/>
    <property type="match status" value="1"/>
</dbReference>
<dbReference type="NCBIfam" id="NF010946">
    <property type="entry name" value="PRK14366.1"/>
    <property type="match status" value="1"/>
</dbReference>
<feature type="coiled-coil region" evidence="13">
    <location>
        <begin position="802"/>
        <end position="844"/>
    </location>
</feature>
<evidence type="ECO:0000313" key="16">
    <source>
        <dbReference type="EnsemblMetazoa" id="GAUT039610-PA"/>
    </source>
</evidence>
<feature type="binding site" evidence="9">
    <location>
        <begin position="330"/>
        <end position="332"/>
    </location>
    <ligand>
        <name>GTP</name>
        <dbReference type="ChEBI" id="CHEBI:37565"/>
    </ligand>
</feature>
<comment type="cofactor">
    <cofactor evidence="9">
        <name>Mg(2+)</name>
        <dbReference type="ChEBI" id="CHEBI:18420"/>
    </cofactor>
    <text evidence="9">Binds 1 Mg(2+) ion per subunit.</text>
</comment>
<feature type="domain" description="S1-like" evidence="15">
    <location>
        <begin position="964"/>
        <end position="1019"/>
    </location>
</feature>
<dbReference type="GO" id="GO:0046040">
    <property type="term" value="P:IMP metabolic process"/>
    <property type="evidence" value="ECO:0007669"/>
    <property type="project" value="TreeGrafter"/>
</dbReference>
<comment type="caution">
    <text evidence="9">Lacks conserved residue(s) required for the propagation of feature annotation.</text>
</comment>
<dbReference type="Proteomes" id="UP000078200">
    <property type="component" value="Unassembled WGS sequence"/>
</dbReference>
<dbReference type="FunFam" id="3.90.170.10:FF:000001">
    <property type="entry name" value="Adenylosuccinate synthetase"/>
    <property type="match status" value="1"/>
</dbReference>
<proteinExistence type="inferred from homology"/>
<dbReference type="AlphaFoldDB" id="A0A1A9VK19"/>
<name>A0A1A9VK19_GLOAU</name>
<dbReference type="HAMAP" id="MF_00528">
    <property type="entry name" value="Maf"/>
    <property type="match status" value="1"/>
</dbReference>
<feature type="active site" description="Proton acceptor" evidence="9">
    <location>
        <position position="14"/>
    </location>
</feature>
<dbReference type="GO" id="GO:0003723">
    <property type="term" value="F:RNA binding"/>
    <property type="evidence" value="ECO:0007669"/>
    <property type="project" value="InterPro"/>
</dbReference>
<dbReference type="GO" id="GO:0000287">
    <property type="term" value="F:magnesium ion binding"/>
    <property type="evidence" value="ECO:0007669"/>
    <property type="project" value="UniProtKB-UniRule"/>
</dbReference>
<feature type="binding site" evidence="9">
    <location>
        <begin position="13"/>
        <end position="19"/>
    </location>
    <ligand>
        <name>GTP</name>
        <dbReference type="ChEBI" id="CHEBI:37565"/>
    </ligand>
</feature>
<evidence type="ECO:0000256" key="9">
    <source>
        <dbReference type="HAMAP-Rule" id="MF_03125"/>
    </source>
</evidence>
<dbReference type="GO" id="GO:0044208">
    <property type="term" value="P:'de novo' AMP biosynthetic process"/>
    <property type="evidence" value="ECO:0007669"/>
    <property type="project" value="UniProtKB-UniRule"/>
</dbReference>
<reference evidence="16" key="1">
    <citation type="submission" date="2020-05" db="UniProtKB">
        <authorList>
            <consortium name="EnsemblMetazoa"/>
        </authorList>
    </citation>
    <scope>IDENTIFICATION</scope>
    <source>
        <strain evidence="16">TTRI</strain>
    </source>
</reference>
<keyword evidence="10" id="KW-0648">Protein biosynthesis</keyword>
<evidence type="ECO:0000256" key="3">
    <source>
        <dbReference type="ARBA" id="ARBA00022723"/>
    </source>
</evidence>
<dbReference type="PROSITE" id="PS00513">
    <property type="entry name" value="ADENYLOSUCCIN_SYN_2"/>
    <property type="match status" value="1"/>
</dbReference>
<dbReference type="Gene3D" id="2.40.50.140">
    <property type="entry name" value="Nucleic acid-binding proteins"/>
    <property type="match status" value="1"/>
</dbReference>
<dbReference type="Gene3D" id="3.40.440.10">
    <property type="entry name" value="Adenylosuccinate Synthetase, subunit A, domain 1"/>
    <property type="match status" value="1"/>
</dbReference>
<dbReference type="CDD" id="cd03108">
    <property type="entry name" value="AdSS"/>
    <property type="match status" value="1"/>
</dbReference>
<comment type="function">
    <text evidence="12">Plays an important role in the de novo pathway of purine nucleotide biosynthesis.</text>
</comment>
<evidence type="ECO:0000256" key="12">
    <source>
        <dbReference type="RuleBase" id="RU000520"/>
    </source>
</evidence>
<dbReference type="SUPFAM" id="SSF52972">
    <property type="entry name" value="ITPase-like"/>
    <property type="match status" value="1"/>
</dbReference>
<keyword evidence="3 9" id="KW-0479">Metal-binding</keyword>
<feature type="active site" evidence="11">
    <location>
        <position position="142"/>
    </location>
</feature>
<feature type="binding site" evidence="9">
    <location>
        <position position="145"/>
    </location>
    <ligand>
        <name>IMP</name>
        <dbReference type="ChEBI" id="CHEBI:58053"/>
        <note>ligand shared between dimeric partners</note>
    </ligand>
</feature>
<evidence type="ECO:0000256" key="2">
    <source>
        <dbReference type="ARBA" id="ARBA00022598"/>
    </source>
</evidence>
<feature type="binding site" evidence="9">
    <location>
        <position position="304"/>
    </location>
    <ligand>
        <name>GTP</name>
        <dbReference type="ChEBI" id="CHEBI:37565"/>
    </ligand>
</feature>
<dbReference type="GO" id="GO:0005737">
    <property type="term" value="C:cytoplasm"/>
    <property type="evidence" value="ECO:0007669"/>
    <property type="project" value="UniProtKB-SubCell"/>
</dbReference>
<dbReference type="GO" id="GO:0004019">
    <property type="term" value="F:adenylosuccinate synthase activity"/>
    <property type="evidence" value="ECO:0007669"/>
    <property type="project" value="UniProtKB-UniRule"/>
</dbReference>
<dbReference type="CDD" id="cd00555">
    <property type="entry name" value="Maf"/>
    <property type="match status" value="1"/>
</dbReference>
<dbReference type="PANTHER" id="PTHR11846:SF0">
    <property type="entry name" value="ADENYLOSUCCINATE SYNTHETASE"/>
    <property type="match status" value="1"/>
</dbReference>
<dbReference type="InterPro" id="IPR027417">
    <property type="entry name" value="P-loop_NTPase"/>
</dbReference>
<feature type="binding site" evidence="9">
    <location>
        <begin position="39"/>
        <end position="42"/>
    </location>
    <ligand>
        <name>IMP</name>
        <dbReference type="ChEBI" id="CHEBI:58053"/>
    </ligand>
</feature>
<organism evidence="16 17">
    <name type="scientific">Glossina austeni</name>
    <name type="common">Savannah tsetse fly</name>
    <dbReference type="NCBI Taxonomy" id="7395"/>
    <lineage>
        <taxon>Eukaryota</taxon>
        <taxon>Metazoa</taxon>
        <taxon>Ecdysozoa</taxon>
        <taxon>Arthropoda</taxon>
        <taxon>Hexapoda</taxon>
        <taxon>Insecta</taxon>
        <taxon>Pterygota</taxon>
        <taxon>Neoptera</taxon>
        <taxon>Endopterygota</taxon>
        <taxon>Diptera</taxon>
        <taxon>Brachycera</taxon>
        <taxon>Muscomorpha</taxon>
        <taxon>Hippoboscoidea</taxon>
        <taxon>Glossinidae</taxon>
        <taxon>Glossina</taxon>
    </lineage>
</organism>
<dbReference type="InterPro" id="IPR042109">
    <property type="entry name" value="Adenylosuccinate_synth_dom1"/>
</dbReference>
<dbReference type="HAMAP" id="MF_00011">
    <property type="entry name" value="Adenylosucc_synth"/>
    <property type="match status" value="1"/>
</dbReference>
<evidence type="ECO:0000256" key="8">
    <source>
        <dbReference type="ARBA" id="ARBA00023134"/>
    </source>
</evidence>
<keyword evidence="9" id="KW-0963">Cytoplasm</keyword>
<feature type="binding site" evidence="9">
    <location>
        <begin position="41"/>
        <end position="43"/>
    </location>
    <ligand>
        <name>GTP</name>
        <dbReference type="ChEBI" id="CHEBI:37565"/>
    </ligand>
</feature>
<comment type="subunit">
    <text evidence="1 9">Homodimer.</text>
</comment>
<comment type="catalytic activity">
    <reaction evidence="9 12">
        <text>IMP + L-aspartate + GTP = N(6)-(1,2-dicarboxyethyl)-AMP + GDP + phosphate + 2 H(+)</text>
        <dbReference type="Rhea" id="RHEA:15753"/>
        <dbReference type="ChEBI" id="CHEBI:15378"/>
        <dbReference type="ChEBI" id="CHEBI:29991"/>
        <dbReference type="ChEBI" id="CHEBI:37565"/>
        <dbReference type="ChEBI" id="CHEBI:43474"/>
        <dbReference type="ChEBI" id="CHEBI:57567"/>
        <dbReference type="ChEBI" id="CHEBI:58053"/>
        <dbReference type="ChEBI" id="CHEBI:58189"/>
        <dbReference type="EC" id="6.3.4.4"/>
    </reaction>
</comment>
<dbReference type="EnsemblMetazoa" id="GAUT039610-RA">
    <property type="protein sequence ID" value="GAUT039610-PA"/>
    <property type="gene ID" value="GAUT039610"/>
</dbReference>
<dbReference type="STRING" id="7395.A0A1A9VK19"/>
<evidence type="ECO:0000256" key="6">
    <source>
        <dbReference type="ARBA" id="ARBA00022801"/>
    </source>
</evidence>
<dbReference type="Gene3D" id="3.90.950.10">
    <property type="match status" value="1"/>
</dbReference>
<sequence length="1213" mass="136888">MMNNIVIIGLQWGDEGKGKIVDYLSENADVVVRFQGGNNAGHTIVIDDEVYKLNLLPSAVLRTGKISIIGNGVALDSHALVSEIESLKVKGVDINYNNLMVSESCPLILSVHKDKEKLFEDLNGNHKIGTTNKGIGPCYEDKVGRRAIRLCDLENADELNKRVDTLLNYHNAIRKGLNYQVVKKEEILKEIQEISEKILPYKKPVWKILNDLMKEGKKIIFEGAQGAFLDIDHGTYPFVTSSNTVASQAITGSGLSSNAHIIGVVKAYTTRVGNGPFPTEQKNEIGDSLFSIGKELGTVSNRRRRCGWFDAALVRQAVQLSGVSSIVLTKLDVLDSFDTIKICIGYKYSGKMYDYLPASHSIQEELEPVYEEFPGWKENTQGLTKGDKAAEAGDQFEKHFCIGPTSLNREVYYSTLIYHTLKELYSQLGDISYANKTGSEKEIIDFYVLPQFAHFKEILDEGIKKDPLFANSAIVKFCYSIIKDNKLFKELEEMNIPAKNSSVKARGAFRDGWSFYDLINDRDFKQTYIDKAVTESANKSFKEDIDKCIELAEQGKKTASKYFERKDVELQAYYTETGNAHRVLNVNFINYNRSEPTRISDILQQEKDIKKLNIYCNKKHEIYAYQEDKKRYYEFKEGTCYEMTSTWPIKDEFGNVSICTMIMNVSSDRITEVLKFNGEDFVSSEEILELIKQNDELYIQGLSLYNAVMKSLEKGKAADVVPINFHNESIVAYQNKEPEEKLDHKVDADNSLPPSPSINSNASIQAEVNLQHTETQPEIASQQIGTQAETSSQRIDELIPDNQMLSKENVELKQEIEAETNQAIVRLERRGSNLKNELEEERLKFDIEESENKYEEFPEDVILTLGLTKDNACNDDDIIEMLNGLKEKILADGQRSHNDQFYILKGGVSSELDNESCVPLKEKTTLRRSLSFDDGYGSDKENCDDDLSSNISSISSVEKVAESRNVDEKSKTIFEVEGAVTALLPAAEFRVKLDNEHEIICHVSGKVGSLEGLKVQVTERSLNNLILASSSKRRIALLKQINIKPGLILSADIDETPLKKELPKDYSIRMAKSKAEKIQSSNPNYFVLGVDTVVACGRRILLKAENVEQAEKCIRLLSGRRHRVYTSVCLLTPDQSKQHIRTVVTIVKFKRLSEQEIKYYLASEEWKNRAGGCNIQGLAGMFVLFLRGSYFSVIGLPLHETYCLLSNYFNRGC</sequence>
<comment type="similarity">
    <text evidence="9 12">Belongs to the adenylosuccinate synthetase family.</text>
</comment>
<dbReference type="PROSITE" id="PS50832">
    <property type="entry name" value="S1_IF1_TYPE"/>
    <property type="match status" value="1"/>
</dbReference>
<dbReference type="InterPro" id="IPR029001">
    <property type="entry name" value="ITPase-like_fam"/>
</dbReference>
<keyword evidence="10" id="KW-0396">Initiation factor</keyword>
<keyword evidence="6" id="KW-0378">Hydrolase</keyword>
<feature type="binding site" evidence="9">
    <location>
        <position position="302"/>
    </location>
    <ligand>
        <name>IMP</name>
        <dbReference type="ChEBI" id="CHEBI:58053"/>
    </ligand>
</feature>
<dbReference type="GO" id="GO:0003743">
    <property type="term" value="F:translation initiation factor activity"/>
    <property type="evidence" value="ECO:0007669"/>
    <property type="project" value="UniProtKB-UniRule"/>
</dbReference>
<keyword evidence="2 9" id="KW-0436">Ligase</keyword>
<feature type="binding site" evidence="9">
    <location>
        <position position="131"/>
    </location>
    <ligand>
        <name>IMP</name>
        <dbReference type="ChEBI" id="CHEBI:58053"/>
    </ligand>
</feature>
<feature type="binding site" evidence="9">
    <location>
        <position position="225"/>
    </location>
    <ligand>
        <name>IMP</name>
        <dbReference type="ChEBI" id="CHEBI:58053"/>
    </ligand>
</feature>
<dbReference type="EC" id="6.3.4.4" evidence="9 12"/>
<dbReference type="InterPro" id="IPR006196">
    <property type="entry name" value="RNA-binding_domain_S1_IF1"/>
</dbReference>
<evidence type="ECO:0000256" key="1">
    <source>
        <dbReference type="ARBA" id="ARBA00011738"/>
    </source>
</evidence>
<feature type="active site" description="Proton donor" evidence="9">
    <location>
        <position position="42"/>
    </location>
</feature>
<feature type="region of interest" description="Disordered" evidence="14">
    <location>
        <begin position="739"/>
        <end position="760"/>
    </location>
</feature>
<dbReference type="FunFam" id="1.10.300.10:FF:000001">
    <property type="entry name" value="Adenylosuccinate synthetase"/>
    <property type="match status" value="1"/>
</dbReference>
<evidence type="ECO:0000259" key="15">
    <source>
        <dbReference type="PROSITE" id="PS50832"/>
    </source>
</evidence>
<keyword evidence="4 9" id="KW-0547">Nucleotide-binding</keyword>
<comment type="pathway">
    <text evidence="9 12">Purine metabolism; AMP biosynthesis via de novo pathway; AMP from IMP: step 1/2.</text>
</comment>
<dbReference type="NCBIfam" id="TIGR00184">
    <property type="entry name" value="purA"/>
    <property type="match status" value="1"/>
</dbReference>
<evidence type="ECO:0000313" key="17">
    <source>
        <dbReference type="Proteomes" id="UP000078200"/>
    </source>
</evidence>
<dbReference type="UniPathway" id="UPA00075">
    <property type="reaction ID" value="UER00335"/>
</dbReference>
<dbReference type="SUPFAM" id="SSF52540">
    <property type="entry name" value="P-loop containing nucleoside triphosphate hydrolases"/>
    <property type="match status" value="1"/>
</dbReference>
<feature type="compositionally biased region" description="Basic and acidic residues" evidence="14">
    <location>
        <begin position="739"/>
        <end position="748"/>
    </location>
</feature>
<evidence type="ECO:0000256" key="7">
    <source>
        <dbReference type="ARBA" id="ARBA00022842"/>
    </source>
</evidence>
<keyword evidence="17" id="KW-1185">Reference proteome</keyword>
<evidence type="ECO:0000256" key="11">
    <source>
        <dbReference type="PROSITE-ProRule" id="PRU10134"/>
    </source>
</evidence>
<dbReference type="SUPFAM" id="SSF50249">
    <property type="entry name" value="Nucleic acid-binding proteins"/>
    <property type="match status" value="1"/>
</dbReference>
<feature type="binding site" evidence="9">
    <location>
        <position position="14"/>
    </location>
    <ligand>
        <name>Mg(2+)</name>
        <dbReference type="ChEBI" id="CHEBI:18420"/>
    </ligand>
</feature>
<dbReference type="Pfam" id="PF02545">
    <property type="entry name" value="Maf"/>
    <property type="match status" value="1"/>
</dbReference>